<evidence type="ECO:0000313" key="2">
    <source>
        <dbReference type="EMBL" id="OGG00181.1"/>
    </source>
</evidence>
<sequence length="210" mass="23862">MIKKYYLPTFLFCLSVFILSYIYLRTFIKFDQQKYKGESGKNISLTDRIPRLSLNDLFLFAQKEKKLSQIPSQGKMFFSFEKKKLAEHEWIVEVTLAGDTSTRSDAADLTLLLLPGVSVSEISEGEAFPIYPRKIAEGSKVIVTGVAKIQNNVIHYGEAGKTYAILKFKSEQGEESKLFRLNIEESGIFLSAKNIADQSIYTSTRENPEF</sequence>
<evidence type="ECO:0000256" key="1">
    <source>
        <dbReference type="SAM" id="Phobius"/>
    </source>
</evidence>
<dbReference type="Proteomes" id="UP000178230">
    <property type="component" value="Unassembled WGS sequence"/>
</dbReference>
<keyword evidence="1" id="KW-0812">Transmembrane</keyword>
<keyword evidence="1" id="KW-1133">Transmembrane helix</keyword>
<protein>
    <submittedName>
        <fullName evidence="2">Uncharacterized protein</fullName>
    </submittedName>
</protein>
<gene>
    <name evidence="2" type="ORF">A2Y99_03565</name>
</gene>
<feature type="transmembrane region" description="Helical" evidence="1">
    <location>
        <begin position="6"/>
        <end position="24"/>
    </location>
</feature>
<dbReference type="EMBL" id="MFIY01000020">
    <property type="protein sequence ID" value="OGG00181.1"/>
    <property type="molecule type" value="Genomic_DNA"/>
</dbReference>
<name>A0A1F5YJ25_9BACT</name>
<accession>A0A1F5YJ25</accession>
<organism evidence="2 3">
    <name type="scientific">Candidatus Gottesmanbacteria bacterium RBG_13_37_7</name>
    <dbReference type="NCBI Taxonomy" id="1798369"/>
    <lineage>
        <taxon>Bacteria</taxon>
        <taxon>Candidatus Gottesmaniibacteriota</taxon>
    </lineage>
</organism>
<comment type="caution">
    <text evidence="2">The sequence shown here is derived from an EMBL/GenBank/DDBJ whole genome shotgun (WGS) entry which is preliminary data.</text>
</comment>
<dbReference type="AlphaFoldDB" id="A0A1F5YJ25"/>
<proteinExistence type="predicted"/>
<reference evidence="2 3" key="1">
    <citation type="journal article" date="2016" name="Nat. Commun.">
        <title>Thousands of microbial genomes shed light on interconnected biogeochemical processes in an aquifer system.</title>
        <authorList>
            <person name="Anantharaman K."/>
            <person name="Brown C.T."/>
            <person name="Hug L.A."/>
            <person name="Sharon I."/>
            <person name="Castelle C.J."/>
            <person name="Probst A.J."/>
            <person name="Thomas B.C."/>
            <person name="Singh A."/>
            <person name="Wilkins M.J."/>
            <person name="Karaoz U."/>
            <person name="Brodie E.L."/>
            <person name="Williams K.H."/>
            <person name="Hubbard S.S."/>
            <person name="Banfield J.F."/>
        </authorList>
    </citation>
    <scope>NUCLEOTIDE SEQUENCE [LARGE SCALE GENOMIC DNA]</scope>
</reference>
<evidence type="ECO:0000313" key="3">
    <source>
        <dbReference type="Proteomes" id="UP000178230"/>
    </source>
</evidence>
<keyword evidence="1" id="KW-0472">Membrane</keyword>